<dbReference type="SUPFAM" id="SSF55785">
    <property type="entry name" value="PYP-like sensor domain (PAS domain)"/>
    <property type="match status" value="10"/>
</dbReference>
<feature type="domain" description="PAC" evidence="11">
    <location>
        <begin position="248"/>
        <end position="304"/>
    </location>
</feature>
<dbReference type="InterPro" id="IPR003661">
    <property type="entry name" value="HisK_dim/P_dom"/>
</dbReference>
<dbReference type="InterPro" id="IPR000014">
    <property type="entry name" value="PAS"/>
</dbReference>
<dbReference type="PROSITE" id="PS50113">
    <property type="entry name" value="PAC"/>
    <property type="match status" value="7"/>
</dbReference>
<dbReference type="Gene3D" id="3.30.450.20">
    <property type="entry name" value="PAS domain"/>
    <property type="match status" value="10"/>
</dbReference>
<accession>A0A6J4KQL7</accession>
<feature type="domain" description="PAS" evidence="10">
    <location>
        <begin position="174"/>
        <end position="224"/>
    </location>
</feature>
<dbReference type="Pfam" id="PF13188">
    <property type="entry name" value="PAS_8"/>
    <property type="match status" value="1"/>
</dbReference>
<dbReference type="InterPro" id="IPR013656">
    <property type="entry name" value="PAS_4"/>
</dbReference>
<evidence type="ECO:0000256" key="4">
    <source>
        <dbReference type="ARBA" id="ARBA00022679"/>
    </source>
</evidence>
<feature type="domain" description="PAS" evidence="10">
    <location>
        <begin position="1229"/>
        <end position="1301"/>
    </location>
</feature>
<feature type="domain" description="PAC" evidence="11">
    <location>
        <begin position="924"/>
        <end position="976"/>
    </location>
</feature>
<dbReference type="InterPro" id="IPR052162">
    <property type="entry name" value="Sensor_kinase/Photoreceptor"/>
</dbReference>
<feature type="coiled-coil region" evidence="7">
    <location>
        <begin position="15"/>
        <end position="59"/>
    </location>
</feature>
<dbReference type="CDD" id="cd00130">
    <property type="entry name" value="PAS"/>
    <property type="match status" value="9"/>
</dbReference>
<dbReference type="Gene3D" id="3.30.565.10">
    <property type="entry name" value="Histidine kinase-like ATPase, C-terminal domain"/>
    <property type="match status" value="1"/>
</dbReference>
<evidence type="ECO:0000256" key="6">
    <source>
        <dbReference type="PROSITE-ProRule" id="PRU00169"/>
    </source>
</evidence>
<dbReference type="SMART" id="SM00091">
    <property type="entry name" value="PAS"/>
    <property type="match status" value="9"/>
</dbReference>
<feature type="coiled-coil region" evidence="7">
    <location>
        <begin position="1347"/>
        <end position="1374"/>
    </location>
</feature>
<dbReference type="SMART" id="SM00387">
    <property type="entry name" value="HATPase_c"/>
    <property type="match status" value="1"/>
</dbReference>
<keyword evidence="4" id="KW-0808">Transferase</keyword>
<dbReference type="Gene3D" id="2.10.70.100">
    <property type="match status" value="2"/>
</dbReference>
<protein>
    <recommendedName>
        <fullName evidence="2">histidine kinase</fullName>
        <ecNumber evidence="2">2.7.13.3</ecNumber>
    </recommendedName>
</protein>
<dbReference type="InterPro" id="IPR035965">
    <property type="entry name" value="PAS-like_dom_sf"/>
</dbReference>
<evidence type="ECO:0000256" key="3">
    <source>
        <dbReference type="ARBA" id="ARBA00022553"/>
    </source>
</evidence>
<feature type="domain" description="PAC" evidence="11">
    <location>
        <begin position="1304"/>
        <end position="1356"/>
    </location>
</feature>
<feature type="domain" description="PAC" evidence="11">
    <location>
        <begin position="381"/>
        <end position="432"/>
    </location>
</feature>
<name>A0A6J4KQL7_9BACT</name>
<keyword evidence="3 6" id="KW-0597">Phosphoprotein</keyword>
<feature type="domain" description="Response regulatory" evidence="9">
    <location>
        <begin position="1622"/>
        <end position="1739"/>
    </location>
</feature>
<evidence type="ECO:0000256" key="7">
    <source>
        <dbReference type="SAM" id="Coils"/>
    </source>
</evidence>
<dbReference type="InterPro" id="IPR000700">
    <property type="entry name" value="PAS-assoc_C"/>
</dbReference>
<dbReference type="CDD" id="cd00082">
    <property type="entry name" value="HisKA"/>
    <property type="match status" value="1"/>
</dbReference>
<dbReference type="NCBIfam" id="TIGR00229">
    <property type="entry name" value="sensory_box"/>
    <property type="match status" value="8"/>
</dbReference>
<dbReference type="SUPFAM" id="SSF55874">
    <property type="entry name" value="ATPase domain of HSP90 chaperone/DNA topoisomerase II/histidine kinase"/>
    <property type="match status" value="1"/>
</dbReference>
<feature type="domain" description="PAS" evidence="10">
    <location>
        <begin position="561"/>
        <end position="603"/>
    </location>
</feature>
<proteinExistence type="predicted"/>
<dbReference type="PANTHER" id="PTHR43304:SF1">
    <property type="entry name" value="PAC DOMAIN-CONTAINING PROTEIN"/>
    <property type="match status" value="1"/>
</dbReference>
<evidence type="ECO:0000259" key="10">
    <source>
        <dbReference type="PROSITE" id="PS50112"/>
    </source>
</evidence>
<dbReference type="InterPro" id="IPR011006">
    <property type="entry name" value="CheY-like_superfamily"/>
</dbReference>
<feature type="coiled-coil region" evidence="7">
    <location>
        <begin position="675"/>
        <end position="730"/>
    </location>
</feature>
<feature type="domain" description="PAC" evidence="11">
    <location>
        <begin position="1177"/>
        <end position="1228"/>
    </location>
</feature>
<evidence type="ECO:0000259" key="9">
    <source>
        <dbReference type="PROSITE" id="PS50110"/>
    </source>
</evidence>
<dbReference type="SMART" id="SM00448">
    <property type="entry name" value="REC"/>
    <property type="match status" value="1"/>
</dbReference>
<feature type="domain" description="PAC" evidence="11">
    <location>
        <begin position="510"/>
        <end position="560"/>
    </location>
</feature>
<evidence type="ECO:0000313" key="12">
    <source>
        <dbReference type="EMBL" id="CAA9312652.1"/>
    </source>
</evidence>
<dbReference type="EC" id="2.7.13.3" evidence="2"/>
<organism evidence="12">
    <name type="scientific">uncultured Gemmatimonadota bacterium</name>
    <dbReference type="NCBI Taxonomy" id="203437"/>
    <lineage>
        <taxon>Bacteria</taxon>
        <taxon>Pseudomonadati</taxon>
        <taxon>Gemmatimonadota</taxon>
        <taxon>environmental samples</taxon>
    </lineage>
</organism>
<dbReference type="PRINTS" id="PR00344">
    <property type="entry name" value="BCTRLSENSOR"/>
</dbReference>
<dbReference type="InterPro" id="IPR003594">
    <property type="entry name" value="HATPase_dom"/>
</dbReference>
<dbReference type="GO" id="GO:0000155">
    <property type="term" value="F:phosphorelay sensor kinase activity"/>
    <property type="evidence" value="ECO:0007669"/>
    <property type="project" value="InterPro"/>
</dbReference>
<reference evidence="12" key="1">
    <citation type="submission" date="2020-02" db="EMBL/GenBank/DDBJ databases">
        <authorList>
            <person name="Meier V. D."/>
        </authorList>
    </citation>
    <scope>NUCLEOTIDE SEQUENCE</scope>
    <source>
        <strain evidence="12">AVDCRST_MAG68</strain>
    </source>
</reference>
<dbReference type="SUPFAM" id="SSF47384">
    <property type="entry name" value="Homodimeric domain of signal transducing histidine kinase"/>
    <property type="match status" value="1"/>
</dbReference>
<evidence type="ECO:0000259" key="11">
    <source>
        <dbReference type="PROSITE" id="PS50113"/>
    </source>
</evidence>
<dbReference type="EMBL" id="CADCTW010000075">
    <property type="protein sequence ID" value="CAA9312652.1"/>
    <property type="molecule type" value="Genomic_DNA"/>
</dbReference>
<dbReference type="Gene3D" id="1.10.287.130">
    <property type="match status" value="1"/>
</dbReference>
<dbReference type="InterPro" id="IPR001610">
    <property type="entry name" value="PAC"/>
</dbReference>
<evidence type="ECO:0000256" key="5">
    <source>
        <dbReference type="ARBA" id="ARBA00022777"/>
    </source>
</evidence>
<feature type="domain" description="Histidine kinase" evidence="8">
    <location>
        <begin position="1374"/>
        <end position="1597"/>
    </location>
</feature>
<dbReference type="InterPro" id="IPR036097">
    <property type="entry name" value="HisK_dim/P_sf"/>
</dbReference>
<dbReference type="PANTHER" id="PTHR43304">
    <property type="entry name" value="PHYTOCHROME-LIKE PROTEIN CPH1"/>
    <property type="match status" value="1"/>
</dbReference>
<dbReference type="SUPFAM" id="SSF52172">
    <property type="entry name" value="CheY-like"/>
    <property type="match status" value="1"/>
</dbReference>
<dbReference type="SMART" id="SM00086">
    <property type="entry name" value="PAC"/>
    <property type="match status" value="8"/>
</dbReference>
<feature type="domain" description="PAS" evidence="10">
    <location>
        <begin position="977"/>
        <end position="1047"/>
    </location>
</feature>
<evidence type="ECO:0000256" key="2">
    <source>
        <dbReference type="ARBA" id="ARBA00012438"/>
    </source>
</evidence>
<dbReference type="Pfam" id="PF08448">
    <property type="entry name" value="PAS_4"/>
    <property type="match status" value="5"/>
</dbReference>
<dbReference type="InterPro" id="IPR013655">
    <property type="entry name" value="PAS_fold_3"/>
</dbReference>
<dbReference type="SMART" id="SM00388">
    <property type="entry name" value="HisKA"/>
    <property type="match status" value="1"/>
</dbReference>
<keyword evidence="7" id="KW-0175">Coiled coil</keyword>
<dbReference type="PROSITE" id="PS50110">
    <property type="entry name" value="RESPONSE_REGULATORY"/>
    <property type="match status" value="1"/>
</dbReference>
<feature type="modified residue" description="4-aspartylphosphate" evidence="6">
    <location>
        <position position="1672"/>
    </location>
</feature>
<evidence type="ECO:0000256" key="1">
    <source>
        <dbReference type="ARBA" id="ARBA00000085"/>
    </source>
</evidence>
<dbReference type="Pfam" id="PF08447">
    <property type="entry name" value="PAS_3"/>
    <property type="match status" value="4"/>
</dbReference>
<sequence>MHPLSLSHTPVPGELEALRAELAAARQALEAERAARIRAEEALRERDSMLDEVEGLAQLGTWEWNTETDVIRWSPEQMRIHGLPSDGGTQSFADFLGRVHPDDRARVVEECERLMATGESFLVPYRVVRPDGGVREMNALGKLLPDASGKWVRMVGTAQDVTERNRADRALRASEARFRDLFEQFPHSVQVLSPEGETLQVNPAFDRLWGLRMDELAGYNPLRDPRMEPIRDLLRRGFAGERVTLPEVEFDTRGMHAEVGGQPWPRWIRSFVFAVRDDGGAVREVVLVHEDVTEQRRAEQALTTSEESYRTIFDSSSDAIFVTDPATGQVVDANRAACTMADATIEELRADAGAVIWNGPPPYTAERAHEQMLLAAEGVAQRFEWLSIHPRTGAEIWGEVSLQRVTLGGELRVLALVRDIGERKRAEQALRGSEQSYRALFELSNDAIYVHDVETGAILDANRKAYEAAGLSSVEELRERGMQFIAGGEAPFTPDMAMEYVRRAAAGEPQRFEWRTGAPAGGQVWSEVSLNRVTINGVERLLATARDITERKQAEQALRASEESYRTVFDSTAAAIWVYDPDTGDLLDVNAAACELYGRDAREQKEIGLEGLMWGEAPYTLDEVQRIFARARGGEPQRFVWLGRHRGGGEVWAEVQARRVAGLGGDRLLVTARGMNEWRAAADALRRANEELEARVAERTAELAAANVALEEEVAEHEAARDELVERTRELEGVFQALPDLYFRMGPDGTITDHRAGRAAALHSPVPDFRGRRMEDVLPEGTAAHFAAAFDEAGRTGGMVCVEYALEVEGESRNFEARVVPLEDGSRITVVRDITERKTAEAELLRQKAYFEEVIGSLESGVAVFDRELRYEYCSPSTIRDPEVRAWAIGRTIEEYGRRIGLPEEVIRRRTESLARTAAERATGEFEEEIRGPDGGKRHMLRRGLPVLDERGELVRIIGYSVDITERKRAEEALQEREERFRTLIENAHDIITILDREGRVVYQSPSVQRIMGYPPADLIGTSAFDLVHPDDVPQVLEAMAAIVAAPGRMARAEYRYRHRDGTWRRLETFGRALPEGSVEGAAVFNSRDVTERWEADQALQRSEEHFRALIENAHDLTVIIDASGRFVYQSPSMERIYGRPRNETLGHTAWELMHPDDVPAVAAEFERVLAEPGRIGHVEYRYRHADGHWVYTEAFGRTLVPGSAVQGVVVNARDVTERRLAEEAIRDQEERLRFALEAGRMGAWEWDVANGRVKWSPILQEINGLEPGTFEETPEAALARVHPDDKERASSLVRDALERGGEYELQYRVVWPDGGVHWLESKGRAMEDPVTGATRMVGVCTDITERMRAEEALRRATQEAERANRAKSEFLSRMSHELRTPMNSILGFAQVLGRAGLTEAHNKYLQHILKGGRHLLNLINEVLEISRIEAGRQSLSLEPVHVRTVLQEALGLVRPLAEQRRVELDDAPWVADDEAYVYADRQRLTQVVLNLLSNAVKYNRPGGRVRLWCATEPGEEAGGPWVRVRIEDTGPGIPANRADQLFTPFARLGAEQTEVEGTGLGLALSLRLAEAMGGDLVLESSGNAGSVFRLELRPAENPVNRAEDSALAPPAPGELPRRAARVLYIEDNLANLALVETFLMPRPEWQTIPALQGLVGLEMAREHQPDLVLLDLHLPDMHGSEVLRRLRADARTSRIPVVVISADATHTAVQELMSAGADAYLTKPLDLDEFLRTLEQFLPEAAA</sequence>
<dbReference type="InterPro" id="IPR036890">
    <property type="entry name" value="HATPase_C_sf"/>
</dbReference>
<keyword evidence="5" id="KW-0418">Kinase</keyword>
<dbReference type="Pfam" id="PF02518">
    <property type="entry name" value="HATPase_c"/>
    <property type="match status" value="1"/>
</dbReference>
<dbReference type="PROSITE" id="PS50109">
    <property type="entry name" value="HIS_KIN"/>
    <property type="match status" value="1"/>
</dbReference>
<dbReference type="Pfam" id="PF00072">
    <property type="entry name" value="Response_reg"/>
    <property type="match status" value="1"/>
</dbReference>
<dbReference type="InterPro" id="IPR001789">
    <property type="entry name" value="Sig_transdc_resp-reg_receiver"/>
</dbReference>
<dbReference type="InterPro" id="IPR004358">
    <property type="entry name" value="Sig_transdc_His_kin-like_C"/>
</dbReference>
<feature type="domain" description="PAS" evidence="10">
    <location>
        <begin position="1103"/>
        <end position="1173"/>
    </location>
</feature>
<dbReference type="Gene3D" id="3.40.50.2300">
    <property type="match status" value="1"/>
</dbReference>
<dbReference type="InterPro" id="IPR005467">
    <property type="entry name" value="His_kinase_dom"/>
</dbReference>
<gene>
    <name evidence="12" type="ORF">AVDCRST_MAG68-1334</name>
</gene>
<dbReference type="PROSITE" id="PS50112">
    <property type="entry name" value="PAS"/>
    <property type="match status" value="5"/>
</dbReference>
<dbReference type="Pfam" id="PF00512">
    <property type="entry name" value="HisKA"/>
    <property type="match status" value="1"/>
</dbReference>
<comment type="catalytic activity">
    <reaction evidence="1">
        <text>ATP + protein L-histidine = ADP + protein N-phospho-L-histidine.</text>
        <dbReference type="EC" id="2.7.13.3"/>
    </reaction>
</comment>
<evidence type="ECO:0000259" key="8">
    <source>
        <dbReference type="PROSITE" id="PS50109"/>
    </source>
</evidence>
<feature type="domain" description="PAC" evidence="11">
    <location>
        <begin position="121"/>
        <end position="173"/>
    </location>
</feature>